<dbReference type="PANTHER" id="PTHR30009">
    <property type="entry name" value="CYTOCHROME C-TYPE SYNTHESIS PROTEIN AND PTS TRANSMEMBRANE COMPONENT"/>
    <property type="match status" value="1"/>
</dbReference>
<keyword evidence="8" id="KW-0418">Kinase</keyword>
<evidence type="ECO:0000256" key="9">
    <source>
        <dbReference type="ARBA" id="ARBA00022989"/>
    </source>
</evidence>
<feature type="transmembrane region" description="Helical" evidence="12">
    <location>
        <begin position="60"/>
        <end position="78"/>
    </location>
</feature>
<dbReference type="Pfam" id="PF02378">
    <property type="entry name" value="PTS_EIIC"/>
    <property type="match status" value="1"/>
</dbReference>
<feature type="domain" description="PTS EIIC type-1" evidence="14">
    <location>
        <begin position="7"/>
        <end position="395"/>
    </location>
</feature>
<keyword evidence="6" id="KW-0598">Phosphotransferase system</keyword>
<dbReference type="GO" id="GO:0016301">
    <property type="term" value="F:kinase activity"/>
    <property type="evidence" value="ECO:0007669"/>
    <property type="project" value="UniProtKB-KW"/>
</dbReference>
<feature type="transmembrane region" description="Helical" evidence="12">
    <location>
        <begin position="123"/>
        <end position="141"/>
    </location>
</feature>
<evidence type="ECO:0000256" key="11">
    <source>
        <dbReference type="PROSITE-ProRule" id="PRU00421"/>
    </source>
</evidence>
<dbReference type="Gene3D" id="3.30.1360.60">
    <property type="entry name" value="Glucose permease domain IIB"/>
    <property type="match status" value="1"/>
</dbReference>
<feature type="transmembrane region" description="Helical" evidence="12">
    <location>
        <begin position="20"/>
        <end position="40"/>
    </location>
</feature>
<accession>A0A943EFQ7</accession>
<keyword evidence="5 15" id="KW-0808">Transferase</keyword>
<evidence type="ECO:0000256" key="10">
    <source>
        <dbReference type="ARBA" id="ARBA00023136"/>
    </source>
</evidence>
<feature type="domain" description="PTS EIIB type-1" evidence="13">
    <location>
        <begin position="417"/>
        <end position="494"/>
    </location>
</feature>
<evidence type="ECO:0000256" key="12">
    <source>
        <dbReference type="SAM" id="Phobius"/>
    </source>
</evidence>
<dbReference type="InterPro" id="IPR036878">
    <property type="entry name" value="Glu_permease_IIB"/>
</dbReference>
<feature type="transmembrane region" description="Helical" evidence="12">
    <location>
        <begin position="307"/>
        <end position="326"/>
    </location>
</feature>
<dbReference type="GO" id="GO:0015572">
    <property type="term" value="F:N-acetylglucosamine transmembrane transporter activity"/>
    <property type="evidence" value="ECO:0007669"/>
    <property type="project" value="InterPro"/>
</dbReference>
<comment type="subcellular location">
    <subcellularLocation>
        <location evidence="1">Cell membrane</location>
        <topology evidence="1">Multi-pass membrane protein</topology>
    </subcellularLocation>
</comment>
<evidence type="ECO:0000256" key="8">
    <source>
        <dbReference type="ARBA" id="ARBA00022777"/>
    </source>
</evidence>
<dbReference type="GO" id="GO:0019866">
    <property type="term" value="C:organelle inner membrane"/>
    <property type="evidence" value="ECO:0007669"/>
    <property type="project" value="InterPro"/>
</dbReference>
<feature type="active site" description="Phosphocysteine intermediate; for EIIB activity" evidence="11">
    <location>
        <position position="439"/>
    </location>
</feature>
<evidence type="ECO:0000313" key="15">
    <source>
        <dbReference type="EMBL" id="MBS5587384.1"/>
    </source>
</evidence>
<reference evidence="15" key="1">
    <citation type="submission" date="2021-02" db="EMBL/GenBank/DDBJ databases">
        <title>Infant gut strain persistence is associated with maternal origin, phylogeny, and functional potential including surface adhesion and iron acquisition.</title>
        <authorList>
            <person name="Lou Y.C."/>
        </authorList>
    </citation>
    <scope>NUCLEOTIDE SEQUENCE</scope>
    <source>
        <strain evidence="15">L3_108_000G1_dasL3_108_000G1_metabat.metabat.11</strain>
    </source>
</reference>
<dbReference type="NCBIfam" id="TIGR01998">
    <property type="entry name" value="PTS-II-BC-nag"/>
    <property type="match status" value="1"/>
</dbReference>
<dbReference type="GO" id="GO:0008982">
    <property type="term" value="F:protein-N(PI)-phosphohistidine-sugar phosphotransferase activity"/>
    <property type="evidence" value="ECO:0007669"/>
    <property type="project" value="InterPro"/>
</dbReference>
<proteinExistence type="predicted"/>
<name>A0A943EFQ7_9FIRM</name>
<dbReference type="InterPro" id="IPR003352">
    <property type="entry name" value="PTS_EIIC"/>
</dbReference>
<dbReference type="PROSITE" id="PS51098">
    <property type="entry name" value="PTS_EIIB_TYPE_1"/>
    <property type="match status" value="1"/>
</dbReference>
<evidence type="ECO:0000313" key="16">
    <source>
        <dbReference type="Proteomes" id="UP000751224"/>
    </source>
</evidence>
<dbReference type="CDD" id="cd00212">
    <property type="entry name" value="PTS_IIB_glc"/>
    <property type="match status" value="1"/>
</dbReference>
<dbReference type="GO" id="GO:0103111">
    <property type="term" value="F:protein-N(pi)-phosphohistidine--N-acetyl-D-glucosamine phosphotransferase activity"/>
    <property type="evidence" value="ECO:0007669"/>
    <property type="project" value="UniProtKB-EC"/>
</dbReference>
<evidence type="ECO:0000256" key="7">
    <source>
        <dbReference type="ARBA" id="ARBA00022692"/>
    </source>
</evidence>
<keyword evidence="2" id="KW-0813">Transport</keyword>
<sequence length="494" mass="53968">MICLKGRKSMSYVQRLGKSLMLPVSVMPIAALLKGIGYWIDPVGWGSNNLISAFLIESGSVIMDNLPLFFAVGIAVGMVKEKDTVLSLCAVVSYLIVAKLLSVETVSLIRHISVEEVSLAFENSANSLVGILVGLIVAFNYKHFSKIQLPMALSFFGGKRFVLIVSTVMMLFLSSVLMVVWPFLYSVSISFGKAISDLGPIGAGLYGFFNRLLVPTGLHHALNSVFWFDSAGINDIGKFWGTISGSVVGKTGMYQAGFFPVMMFGLPAAAIAIYKCARPEKKKQVGAVLLSAAFASFLTGVTEPLEFSFMFVAPILYVIHALMTGIMMFIAAFFQWIAGFGFSAGLIDYILSIRSPYAHNIFMLIPLGIICGIIYYGIFRFMIIRYNLMTPGREIDDTLEEINENESNIILVSDDYDELAIVLLEALGGRGNVMYVDNCITRLRIELKDLDLVNEQQILAIGATGIVKVGKSSIQIIIGTKVGFIADSLNDILM</sequence>
<keyword evidence="7 12" id="KW-0812">Transmembrane</keyword>
<evidence type="ECO:0000256" key="1">
    <source>
        <dbReference type="ARBA" id="ARBA00004651"/>
    </source>
</evidence>
<dbReference type="SUPFAM" id="SSF55604">
    <property type="entry name" value="Glucose permease domain IIB"/>
    <property type="match status" value="1"/>
</dbReference>
<feature type="transmembrane region" description="Helical" evidence="12">
    <location>
        <begin position="357"/>
        <end position="379"/>
    </location>
</feature>
<dbReference type="EMBL" id="JAGZCC010000004">
    <property type="protein sequence ID" value="MBS5587384.1"/>
    <property type="molecule type" value="Genomic_DNA"/>
</dbReference>
<evidence type="ECO:0000256" key="4">
    <source>
        <dbReference type="ARBA" id="ARBA00022597"/>
    </source>
</evidence>
<dbReference type="PROSITE" id="PS01035">
    <property type="entry name" value="PTS_EIIB_TYPE_1_CYS"/>
    <property type="match status" value="1"/>
</dbReference>
<dbReference type="GO" id="GO:0005886">
    <property type="term" value="C:plasma membrane"/>
    <property type="evidence" value="ECO:0007669"/>
    <property type="project" value="UniProtKB-SubCell"/>
</dbReference>
<keyword evidence="9 12" id="KW-1133">Transmembrane helix</keyword>
<dbReference type="Pfam" id="PF00367">
    <property type="entry name" value="PTS_EIIB"/>
    <property type="match status" value="1"/>
</dbReference>
<dbReference type="GO" id="GO:0090563">
    <property type="term" value="F:protein-phosphocysteine-sugar phosphotransferase activity"/>
    <property type="evidence" value="ECO:0007669"/>
    <property type="project" value="TreeGrafter"/>
</dbReference>
<dbReference type="InterPro" id="IPR050429">
    <property type="entry name" value="PTS_Glucose_EIICBA"/>
</dbReference>
<dbReference type="GO" id="GO:0009401">
    <property type="term" value="P:phosphoenolpyruvate-dependent sugar phosphotransferase system"/>
    <property type="evidence" value="ECO:0007669"/>
    <property type="project" value="UniProtKB-KW"/>
</dbReference>
<evidence type="ECO:0000256" key="5">
    <source>
        <dbReference type="ARBA" id="ARBA00022679"/>
    </source>
</evidence>
<dbReference type="EC" id="2.7.1.193" evidence="15"/>
<dbReference type="InterPro" id="IPR013013">
    <property type="entry name" value="PTS_EIIC_1"/>
</dbReference>
<dbReference type="PANTHER" id="PTHR30009:SF4">
    <property type="entry name" value="PTS SYSTEM N-ACETYLGLUCOSAMINE-SPECIFIC EIICBA COMPONENT"/>
    <property type="match status" value="1"/>
</dbReference>
<dbReference type="NCBIfam" id="TIGR00826">
    <property type="entry name" value="EIIB_glc"/>
    <property type="match status" value="1"/>
</dbReference>
<feature type="transmembrane region" description="Helical" evidence="12">
    <location>
        <begin position="161"/>
        <end position="184"/>
    </location>
</feature>
<dbReference type="InterPro" id="IPR001996">
    <property type="entry name" value="PTS_IIB_1"/>
</dbReference>
<feature type="transmembrane region" description="Helical" evidence="12">
    <location>
        <begin position="253"/>
        <end position="273"/>
    </location>
</feature>
<feature type="transmembrane region" description="Helical" evidence="12">
    <location>
        <begin position="85"/>
        <end position="103"/>
    </location>
</feature>
<evidence type="ECO:0000256" key="2">
    <source>
        <dbReference type="ARBA" id="ARBA00022448"/>
    </source>
</evidence>
<keyword evidence="10 12" id="KW-0472">Membrane</keyword>
<organism evidence="15 16">
    <name type="scientific">Thomasclavelia spiroformis</name>
    <dbReference type="NCBI Taxonomy" id="29348"/>
    <lineage>
        <taxon>Bacteria</taxon>
        <taxon>Bacillati</taxon>
        <taxon>Bacillota</taxon>
        <taxon>Erysipelotrichia</taxon>
        <taxon>Erysipelotrichales</taxon>
        <taxon>Coprobacillaceae</taxon>
        <taxon>Thomasclavelia</taxon>
    </lineage>
</organism>
<comment type="caution">
    <text evidence="15">The sequence shown here is derived from an EMBL/GenBank/DDBJ whole genome shotgun (WGS) entry which is preliminary data.</text>
</comment>
<evidence type="ECO:0000259" key="13">
    <source>
        <dbReference type="PROSITE" id="PS51098"/>
    </source>
</evidence>
<protein>
    <submittedName>
        <fullName evidence="15">N-acetylglucosamine-specific PTS transporter subunit IIBC</fullName>
        <ecNumber evidence="15">2.7.1.193</ecNumber>
    </submittedName>
</protein>
<gene>
    <name evidence="15" type="primary">nagE</name>
    <name evidence="15" type="ORF">KHX14_01005</name>
</gene>
<dbReference type="GO" id="GO:0015764">
    <property type="term" value="P:N-acetylglucosamine transport"/>
    <property type="evidence" value="ECO:0007669"/>
    <property type="project" value="TreeGrafter"/>
</dbReference>
<dbReference type="InterPro" id="IPR010974">
    <property type="entry name" value="PTS_IIBC_nag"/>
</dbReference>
<keyword evidence="4" id="KW-0762">Sugar transport</keyword>
<keyword evidence="3" id="KW-1003">Cell membrane</keyword>
<dbReference type="AlphaFoldDB" id="A0A943EFQ7"/>
<evidence type="ECO:0000256" key="6">
    <source>
        <dbReference type="ARBA" id="ARBA00022683"/>
    </source>
</evidence>
<dbReference type="PROSITE" id="PS51103">
    <property type="entry name" value="PTS_EIIC_TYPE_1"/>
    <property type="match status" value="1"/>
</dbReference>
<evidence type="ECO:0000256" key="3">
    <source>
        <dbReference type="ARBA" id="ARBA00022475"/>
    </source>
</evidence>
<dbReference type="Proteomes" id="UP000751224">
    <property type="component" value="Unassembled WGS sequence"/>
</dbReference>
<dbReference type="InterPro" id="IPR018113">
    <property type="entry name" value="PTrfase_EIIB_Cys"/>
</dbReference>
<evidence type="ECO:0000259" key="14">
    <source>
        <dbReference type="PROSITE" id="PS51103"/>
    </source>
</evidence>